<dbReference type="EMBL" id="AP024824">
    <property type="protein sequence ID" value="BCZ20068.1"/>
    <property type="molecule type" value="Genomic_DNA"/>
</dbReference>
<accession>A0ABM7SPS0</accession>
<sequence length="112" mass="11974">MTFFIFDTRVSNENSLSLSLSLSFVLLIGACTSPAGLLFNGSELPVSGKSAKYSKEGHATCMSFLWLIAGGNCSVKKAAEKGSITDIKMVDRKVITFPLGIMGIYTTIVRGD</sequence>
<reference evidence="1 2" key="1">
    <citation type="submission" date="2021-07" db="EMBL/GenBank/DDBJ databases">
        <title>Novel Helicobacter sp. Isolated from a cat.</title>
        <authorList>
            <person name="Rimbara E."/>
            <person name="Suzuki M."/>
        </authorList>
    </citation>
    <scope>NUCLEOTIDE SEQUENCE [LARGE SCALE GENOMIC DNA]</scope>
    <source>
        <strain evidence="2">NHP19-012</strain>
        <plasmid evidence="1 2">pNHP190012_5</plasmid>
    </source>
</reference>
<evidence type="ECO:0008006" key="3">
    <source>
        <dbReference type="Google" id="ProtNLM"/>
    </source>
</evidence>
<name>A0ABM7SPS0_9HELI</name>
<dbReference type="InterPro" id="IPR025113">
    <property type="entry name" value="TRL-like"/>
</dbReference>
<dbReference type="RefSeq" id="WP_221272703.1">
    <property type="nucleotide sequence ID" value="NZ_AP024824.1"/>
</dbReference>
<proteinExistence type="predicted"/>
<gene>
    <name evidence="1" type="ORF">NHP190012_17100</name>
</gene>
<keyword evidence="2" id="KW-1185">Reference proteome</keyword>
<dbReference type="Proteomes" id="UP000826146">
    <property type="component" value="Plasmid pNHP190012_5"/>
</dbReference>
<evidence type="ECO:0000313" key="2">
    <source>
        <dbReference type="Proteomes" id="UP000826146"/>
    </source>
</evidence>
<evidence type="ECO:0000313" key="1">
    <source>
        <dbReference type="EMBL" id="BCZ20068.1"/>
    </source>
</evidence>
<protein>
    <recommendedName>
        <fullName evidence="3">TRL-like family protein</fullName>
    </recommendedName>
</protein>
<keyword evidence="1" id="KW-0614">Plasmid</keyword>
<dbReference type="Pfam" id="PF13146">
    <property type="entry name" value="TRL"/>
    <property type="match status" value="1"/>
</dbReference>
<geneLocation type="plasmid" evidence="1 2">
    <name>pNHP190012_5</name>
</geneLocation>
<organism evidence="1 2">
    <name type="scientific">Helicobacter gastrofelis</name>
    <dbReference type="NCBI Taxonomy" id="2849642"/>
    <lineage>
        <taxon>Bacteria</taxon>
        <taxon>Pseudomonadati</taxon>
        <taxon>Campylobacterota</taxon>
        <taxon>Epsilonproteobacteria</taxon>
        <taxon>Campylobacterales</taxon>
        <taxon>Helicobacteraceae</taxon>
        <taxon>Helicobacter</taxon>
    </lineage>
</organism>